<dbReference type="EMBL" id="JAADYS010000773">
    <property type="protein sequence ID" value="KAF4467218.1"/>
    <property type="molecule type" value="Genomic_DNA"/>
</dbReference>
<dbReference type="InterPro" id="IPR036452">
    <property type="entry name" value="Ribo_hydro-like"/>
</dbReference>
<feature type="signal peptide" evidence="1">
    <location>
        <begin position="1"/>
        <end position="24"/>
    </location>
</feature>
<evidence type="ECO:0000256" key="1">
    <source>
        <dbReference type="SAM" id="SignalP"/>
    </source>
</evidence>
<evidence type="ECO:0000313" key="3">
    <source>
        <dbReference type="EMBL" id="KAF4467218.1"/>
    </source>
</evidence>
<dbReference type="GO" id="GO:0016799">
    <property type="term" value="F:hydrolase activity, hydrolyzing N-glycosyl compounds"/>
    <property type="evidence" value="ECO:0007669"/>
    <property type="project" value="InterPro"/>
</dbReference>
<dbReference type="Gene3D" id="3.90.245.10">
    <property type="entry name" value="Ribonucleoside hydrolase-like"/>
    <property type="match status" value="1"/>
</dbReference>
<dbReference type="OrthoDB" id="3592035at2759"/>
<evidence type="ECO:0000259" key="2">
    <source>
        <dbReference type="Pfam" id="PF07632"/>
    </source>
</evidence>
<dbReference type="InterPro" id="IPR011483">
    <property type="entry name" value="Sde182_NH-like"/>
</dbReference>
<feature type="chain" id="PRO_5034061590" description="Cellulose-binding Sde182 nucleoside hydrolase-like domain-containing protein" evidence="1">
    <location>
        <begin position="25"/>
        <end position="409"/>
    </location>
</feature>
<protein>
    <recommendedName>
        <fullName evidence="2">Cellulose-binding Sde182 nucleoside hydrolase-like domain-containing protein</fullName>
    </recommendedName>
</protein>
<dbReference type="Proteomes" id="UP000554235">
    <property type="component" value="Unassembled WGS sequence"/>
</dbReference>
<keyword evidence="4" id="KW-1185">Reference proteome</keyword>
<name>A0A8H4LGH8_9HYPO</name>
<keyword evidence="1" id="KW-0732">Signal</keyword>
<dbReference type="Pfam" id="PF07632">
    <property type="entry name" value="Sde182_NH-like"/>
    <property type="match status" value="1"/>
</dbReference>
<comment type="caution">
    <text evidence="3">The sequence shown here is derived from an EMBL/GenBank/DDBJ whole genome shotgun (WGS) entry which is preliminary data.</text>
</comment>
<proteinExistence type="predicted"/>
<accession>A0A8H4LGH8</accession>
<evidence type="ECO:0000313" key="4">
    <source>
        <dbReference type="Proteomes" id="UP000554235"/>
    </source>
</evidence>
<sequence>MELFIFRLLTTLVWLQAHFTTALPQKHVSRSADLTKLPSLSKVRTFVLTDVLNEPDDSMSLVRYLVYSNEFDTRGLVATTSWSLRNKTHPEEIVKIVNAYAKVVDKLNNHVNPNSRYPAPKELLNKITSGPRVSNEDTSLPILTLTSQSYGRLALDEPLSDGARLLIQRLQESTQPLYVGVWGGANTLAQALQHLDKTRSKAEAAKLRSRLRVYSISDQDDCGPLIRVKRPDVFYIVNVHGFREYQLGTWLGINTDDNSAVDRTKVLDPWLTPNIRVGPLGEVYPKIIYGMEGDTPSFLWLIQNGLSVPERPDYGGWGGRYTRVTEQTDINEYGTSADTVVDVRGQNYSSHYATIWRWRDAYQDDFAARMHWTVTDSYKDAAHPPVVSINGSTGTQPLRFNLSRNDSLF</sequence>
<reference evidence="3 4" key="1">
    <citation type="submission" date="2020-01" db="EMBL/GenBank/DDBJ databases">
        <title>Identification and distribution of gene clusters putatively required for synthesis of sphingolipid metabolism inhibitors in phylogenetically diverse species of the filamentous fungus Fusarium.</title>
        <authorList>
            <person name="Kim H.-S."/>
            <person name="Busman M."/>
            <person name="Brown D.W."/>
            <person name="Divon H."/>
            <person name="Uhlig S."/>
            <person name="Proctor R.H."/>
        </authorList>
    </citation>
    <scope>NUCLEOTIDE SEQUENCE [LARGE SCALE GENOMIC DNA]</scope>
    <source>
        <strain evidence="3 4">NRRL 20459</strain>
    </source>
</reference>
<feature type="domain" description="Cellulose-binding Sde182 nucleoside hydrolase-like" evidence="2">
    <location>
        <begin position="44"/>
        <end position="321"/>
    </location>
</feature>
<gene>
    <name evidence="3" type="ORF">FALBO_5903</name>
</gene>
<organism evidence="3 4">
    <name type="scientific">Fusarium albosuccineum</name>
    <dbReference type="NCBI Taxonomy" id="1237068"/>
    <lineage>
        <taxon>Eukaryota</taxon>
        <taxon>Fungi</taxon>
        <taxon>Dikarya</taxon>
        <taxon>Ascomycota</taxon>
        <taxon>Pezizomycotina</taxon>
        <taxon>Sordariomycetes</taxon>
        <taxon>Hypocreomycetidae</taxon>
        <taxon>Hypocreales</taxon>
        <taxon>Nectriaceae</taxon>
        <taxon>Fusarium</taxon>
        <taxon>Fusarium decemcellulare species complex</taxon>
    </lineage>
</organism>
<dbReference type="AlphaFoldDB" id="A0A8H4LGH8"/>